<accession>A0A1F7YKK7</accession>
<proteinExistence type="inferred from homology"/>
<protein>
    <recommendedName>
        <fullName evidence="5">Glycosyltransferase 2-like domain-containing protein</fullName>
    </recommendedName>
</protein>
<evidence type="ECO:0000259" key="5">
    <source>
        <dbReference type="Pfam" id="PF00535"/>
    </source>
</evidence>
<keyword evidence="3" id="KW-0808">Transferase</keyword>
<dbReference type="CDD" id="cd06423">
    <property type="entry name" value="CESA_like"/>
    <property type="match status" value="1"/>
</dbReference>
<dbReference type="SUPFAM" id="SSF53448">
    <property type="entry name" value="Nucleotide-diphospho-sugar transferases"/>
    <property type="match status" value="1"/>
</dbReference>
<dbReference type="Proteomes" id="UP000179221">
    <property type="component" value="Unassembled WGS sequence"/>
</dbReference>
<keyword evidence="4" id="KW-1133">Transmembrane helix</keyword>
<gene>
    <name evidence="6" type="ORF">A2628_01295</name>
</gene>
<name>A0A1F7YKK7_9BACT</name>
<dbReference type="GO" id="GO:0016757">
    <property type="term" value="F:glycosyltransferase activity"/>
    <property type="evidence" value="ECO:0007669"/>
    <property type="project" value="UniProtKB-KW"/>
</dbReference>
<dbReference type="Pfam" id="PF00535">
    <property type="entry name" value="Glycos_transf_2"/>
    <property type="match status" value="1"/>
</dbReference>
<dbReference type="InterPro" id="IPR001173">
    <property type="entry name" value="Glyco_trans_2-like"/>
</dbReference>
<dbReference type="EMBL" id="MGGL01000004">
    <property type="protein sequence ID" value="OGM27419.1"/>
    <property type="molecule type" value="Genomic_DNA"/>
</dbReference>
<dbReference type="PANTHER" id="PTHR43630">
    <property type="entry name" value="POLY-BETA-1,6-N-ACETYL-D-GLUCOSAMINE SYNTHASE"/>
    <property type="match status" value="1"/>
</dbReference>
<reference evidence="6 7" key="1">
    <citation type="journal article" date="2016" name="Nat. Commun.">
        <title>Thousands of microbial genomes shed light on interconnected biogeochemical processes in an aquifer system.</title>
        <authorList>
            <person name="Anantharaman K."/>
            <person name="Brown C.T."/>
            <person name="Hug L.A."/>
            <person name="Sharon I."/>
            <person name="Castelle C.J."/>
            <person name="Probst A.J."/>
            <person name="Thomas B.C."/>
            <person name="Singh A."/>
            <person name="Wilkins M.J."/>
            <person name="Karaoz U."/>
            <person name="Brodie E.L."/>
            <person name="Williams K.H."/>
            <person name="Hubbard S.S."/>
            <person name="Banfield J.F."/>
        </authorList>
    </citation>
    <scope>NUCLEOTIDE SEQUENCE [LARGE SCALE GENOMIC DNA]</scope>
</reference>
<dbReference type="PANTHER" id="PTHR43630:SF1">
    <property type="entry name" value="POLY-BETA-1,6-N-ACETYL-D-GLUCOSAMINE SYNTHASE"/>
    <property type="match status" value="1"/>
</dbReference>
<sequence>MKKYYTHKEEVAVIIPAFNEAKVIGTTLKAVLKIIKKKDLYVVNDGSRDKTATVARKFTHHVLTLPNQGKAHALNTAIEKFKLTKKYKYIFFVDADTSPDENFLTYALLHFQNDRHKKIVCVVGRVEGIGVNWISKYRQWEYYISHFIHKRAQANLKSILVVPGCATIYRSYIFDKVKIPYGTMTEDMDFTFLLHRMGYNNMIFEDKAVVYTQDPRNIKDFVKQITRWYTGFWQSVKKHEIPWHAQTLDLVVVLLAMEGIFNGLIVIFFLMSIIPIASLGKITIFKAPLYIDFFAFFLPTILWSSVSDRDYSKIRYVLHFYFLRLLSSLIFLKCYFAGFLSNQKDFVWDSNRYSLTEGGSQ</sequence>
<dbReference type="AlphaFoldDB" id="A0A1F7YKK7"/>
<comment type="similarity">
    <text evidence="1">Belongs to the glycosyltransferase 2 family.</text>
</comment>
<comment type="caution">
    <text evidence="6">The sequence shown here is derived from an EMBL/GenBank/DDBJ whole genome shotgun (WGS) entry which is preliminary data.</text>
</comment>
<dbReference type="InterPro" id="IPR029044">
    <property type="entry name" value="Nucleotide-diphossugar_trans"/>
</dbReference>
<evidence type="ECO:0000313" key="7">
    <source>
        <dbReference type="Proteomes" id="UP000179221"/>
    </source>
</evidence>
<feature type="transmembrane region" description="Helical" evidence="4">
    <location>
        <begin position="250"/>
        <end position="277"/>
    </location>
</feature>
<keyword evidence="4" id="KW-0812">Transmembrane</keyword>
<keyword evidence="2" id="KW-0328">Glycosyltransferase</keyword>
<feature type="transmembrane region" description="Helical" evidence="4">
    <location>
        <begin position="289"/>
        <end position="306"/>
    </location>
</feature>
<evidence type="ECO:0000256" key="4">
    <source>
        <dbReference type="SAM" id="Phobius"/>
    </source>
</evidence>
<keyword evidence="4" id="KW-0472">Membrane</keyword>
<evidence type="ECO:0000256" key="2">
    <source>
        <dbReference type="ARBA" id="ARBA00022676"/>
    </source>
</evidence>
<evidence type="ECO:0000256" key="1">
    <source>
        <dbReference type="ARBA" id="ARBA00006739"/>
    </source>
</evidence>
<feature type="transmembrane region" description="Helical" evidence="4">
    <location>
        <begin position="318"/>
        <end position="336"/>
    </location>
</feature>
<dbReference type="Gene3D" id="3.90.550.10">
    <property type="entry name" value="Spore Coat Polysaccharide Biosynthesis Protein SpsA, Chain A"/>
    <property type="match status" value="1"/>
</dbReference>
<evidence type="ECO:0000256" key="3">
    <source>
        <dbReference type="ARBA" id="ARBA00022679"/>
    </source>
</evidence>
<organism evidence="6 7">
    <name type="scientific">Candidatus Woesebacteria bacterium RIFCSPHIGHO2_01_FULL_40_22</name>
    <dbReference type="NCBI Taxonomy" id="1802499"/>
    <lineage>
        <taxon>Bacteria</taxon>
        <taxon>Candidatus Woeseibacteriota</taxon>
    </lineage>
</organism>
<feature type="domain" description="Glycosyltransferase 2-like" evidence="5">
    <location>
        <begin position="13"/>
        <end position="176"/>
    </location>
</feature>
<evidence type="ECO:0000313" key="6">
    <source>
        <dbReference type="EMBL" id="OGM27419.1"/>
    </source>
</evidence>